<keyword evidence="1" id="KW-0732">Signal</keyword>
<protein>
    <recommendedName>
        <fullName evidence="3">Peptidase S9 prolyl oligopeptidase catalytic domain-containing protein</fullName>
    </recommendedName>
</protein>
<name>A0AAU7CRZ2_9BACT</name>
<dbReference type="AlphaFoldDB" id="A0AAU7CRZ2"/>
<feature type="signal peptide" evidence="1">
    <location>
        <begin position="1"/>
        <end position="24"/>
    </location>
</feature>
<feature type="chain" id="PRO_5043459130" description="Peptidase S9 prolyl oligopeptidase catalytic domain-containing protein" evidence="1">
    <location>
        <begin position="25"/>
        <end position="427"/>
    </location>
</feature>
<accession>A0AAU7CRZ2</accession>
<evidence type="ECO:0008006" key="3">
    <source>
        <dbReference type="Google" id="ProtNLM"/>
    </source>
</evidence>
<reference evidence="2" key="1">
    <citation type="submission" date="2024-05" db="EMBL/GenBank/DDBJ databases">
        <title>Planctomycetes of the genus Singulisphaera possess chitinolytic capabilities.</title>
        <authorList>
            <person name="Ivanova A."/>
        </authorList>
    </citation>
    <scope>NUCLEOTIDE SEQUENCE</scope>
    <source>
        <strain evidence="2">Ch08T</strain>
    </source>
</reference>
<dbReference type="RefSeq" id="WP_406700903.1">
    <property type="nucleotide sequence ID" value="NZ_CP155447.1"/>
</dbReference>
<dbReference type="InterPro" id="IPR029058">
    <property type="entry name" value="AB_hydrolase_fold"/>
</dbReference>
<organism evidence="2">
    <name type="scientific">Singulisphaera sp. Ch08</name>
    <dbReference type="NCBI Taxonomy" id="3120278"/>
    <lineage>
        <taxon>Bacteria</taxon>
        <taxon>Pseudomonadati</taxon>
        <taxon>Planctomycetota</taxon>
        <taxon>Planctomycetia</taxon>
        <taxon>Isosphaerales</taxon>
        <taxon>Isosphaeraceae</taxon>
        <taxon>Singulisphaera</taxon>
    </lineage>
</organism>
<dbReference type="SUPFAM" id="SSF53474">
    <property type="entry name" value="alpha/beta-Hydrolases"/>
    <property type="match status" value="1"/>
</dbReference>
<evidence type="ECO:0000313" key="2">
    <source>
        <dbReference type="EMBL" id="XBH08065.1"/>
    </source>
</evidence>
<evidence type="ECO:0000256" key="1">
    <source>
        <dbReference type="SAM" id="SignalP"/>
    </source>
</evidence>
<dbReference type="Gene3D" id="3.40.50.1820">
    <property type="entry name" value="alpha/beta hydrolase"/>
    <property type="match status" value="1"/>
</dbReference>
<sequence>MKPTHFATAASVFLLLCSPLAAVATAGAPAEDGLLLTRTISPGDGDRFERAEFSCWIPDTKKPVRGVIVHQHGCTNAAPEQHPPVTGDCHWRALARNHDCALLVPMYRVAGACDEWNDPDSGSERALLAALAGFARDAGRAELTDVPWVFWGHSGGSSWSAQMILRHPGRVLAASFRGGCHKQFGSPEFRARFLETSRELPLLFVWGKREAVPSSSHFVSWEPMNAMYRALRLQGSPAGRVVDPRSEHNCDDSRLIIIPFFDAVLSARTAGEKPAGVLVDIATRERRDTTTETLRDPALAWLPTPDLAEHWREFSEHGTLRPVNPRLAPPQLFVDRTLGKSARLAWRISPALDGGLRVVRIHRDGRPWKELGLKPADSLATGRDSPPVSLRAHGLEVDASEPHTYTLTFLDAAGNESPPSAAVHVGP</sequence>
<dbReference type="EMBL" id="CP155447">
    <property type="protein sequence ID" value="XBH08065.1"/>
    <property type="molecule type" value="Genomic_DNA"/>
</dbReference>
<gene>
    <name evidence="2" type="ORF">V5E97_19115</name>
</gene>
<proteinExistence type="predicted"/>